<dbReference type="GeneID" id="66295661"/>
<dbReference type="RefSeq" id="WP_011282183.1">
    <property type="nucleotide sequence ID" value="NC_007205.1"/>
</dbReference>
<reference evidence="2 3" key="1">
    <citation type="journal article" date="2005" name="Science">
        <title>Genome streamlining in a cosmopolitan oceanic bacterium.</title>
        <authorList>
            <person name="Giovannoni S.J."/>
            <person name="Tripp H.J."/>
            <person name="Givan S."/>
            <person name="Podar M."/>
            <person name="Vergin K.L."/>
            <person name="Baptista D."/>
            <person name="Bibbs L."/>
            <person name="Eads J."/>
            <person name="Richardson T.H."/>
            <person name="Noordewier M."/>
            <person name="Rappe M.S."/>
            <person name="Short J.M."/>
            <person name="Carrington J.C."/>
            <person name="Mathur E.J."/>
        </authorList>
    </citation>
    <scope>NUCLEOTIDE SEQUENCE [LARGE SCALE GENOMIC DNA]</scope>
    <source>
        <strain evidence="2 3">HTCC1062</strain>
    </source>
</reference>
<accession>Q4FLG8</accession>
<dbReference type="Proteomes" id="UP000002528">
    <property type="component" value="Chromosome"/>
</dbReference>
<dbReference type="AlphaFoldDB" id="Q4FLG8"/>
<name>Q4FLG8_PELUB</name>
<dbReference type="EMBL" id="CP000084">
    <property type="protein sequence ID" value="AAZ21970.1"/>
    <property type="molecule type" value="Genomic_DNA"/>
</dbReference>
<dbReference type="STRING" id="335992.SAR11_1166"/>
<keyword evidence="1" id="KW-0175">Coiled coil</keyword>
<dbReference type="KEGG" id="pub:SAR11_1166"/>
<evidence type="ECO:0000313" key="3">
    <source>
        <dbReference type="Proteomes" id="UP000002528"/>
    </source>
</evidence>
<feature type="coiled-coil region" evidence="1">
    <location>
        <begin position="72"/>
        <end position="103"/>
    </location>
</feature>
<sequence length="111" mass="12945">MIDKNKDKILGSINSKDSPEEVFTEGFCDLIVYNGIVKFNVFSRPIHSKELINTKKINKTLTFTTDNFEKFIEELNKEYIGIKDQFKKQLSEKKSEVEEIDEKPLKGNRIL</sequence>
<proteinExistence type="predicted"/>
<protein>
    <submittedName>
        <fullName evidence="2">Uncharacterized protein</fullName>
    </submittedName>
</protein>
<evidence type="ECO:0000256" key="1">
    <source>
        <dbReference type="SAM" id="Coils"/>
    </source>
</evidence>
<evidence type="ECO:0000313" key="2">
    <source>
        <dbReference type="EMBL" id="AAZ21970.1"/>
    </source>
</evidence>
<dbReference type="HOGENOM" id="CLU_2155955_0_0_5"/>
<keyword evidence="3" id="KW-1185">Reference proteome</keyword>
<gene>
    <name evidence="2" type="ordered locus">SAR11_1166</name>
</gene>
<organism evidence="2 3">
    <name type="scientific">Pelagibacter ubique (strain HTCC1062)</name>
    <dbReference type="NCBI Taxonomy" id="335992"/>
    <lineage>
        <taxon>Bacteria</taxon>
        <taxon>Pseudomonadati</taxon>
        <taxon>Pseudomonadota</taxon>
        <taxon>Alphaproteobacteria</taxon>
        <taxon>Candidatus Pelagibacterales</taxon>
        <taxon>Candidatus Pelagibacteraceae</taxon>
        <taxon>Candidatus Pelagibacter</taxon>
    </lineage>
</organism>